<proteinExistence type="predicted"/>
<name>A0A8H5EZB8_9AGAR</name>
<evidence type="ECO:0000313" key="2">
    <source>
        <dbReference type="Proteomes" id="UP000567179"/>
    </source>
</evidence>
<dbReference type="EMBL" id="JAACJJ010000032">
    <property type="protein sequence ID" value="KAF5317817.1"/>
    <property type="molecule type" value="Genomic_DNA"/>
</dbReference>
<gene>
    <name evidence="1" type="ORF">D9619_012619</name>
</gene>
<protein>
    <submittedName>
        <fullName evidence="1">Uncharacterized protein</fullName>
    </submittedName>
</protein>
<evidence type="ECO:0000313" key="1">
    <source>
        <dbReference type="EMBL" id="KAF5317817.1"/>
    </source>
</evidence>
<dbReference type="AlphaFoldDB" id="A0A8H5EZB8"/>
<dbReference type="Proteomes" id="UP000567179">
    <property type="component" value="Unassembled WGS sequence"/>
</dbReference>
<reference evidence="1 2" key="1">
    <citation type="journal article" date="2020" name="ISME J.">
        <title>Uncovering the hidden diversity of litter-decomposition mechanisms in mushroom-forming fungi.</title>
        <authorList>
            <person name="Floudas D."/>
            <person name="Bentzer J."/>
            <person name="Ahren D."/>
            <person name="Johansson T."/>
            <person name="Persson P."/>
            <person name="Tunlid A."/>
        </authorList>
    </citation>
    <scope>NUCLEOTIDE SEQUENCE [LARGE SCALE GENOMIC DNA]</scope>
    <source>
        <strain evidence="1 2">CBS 101986</strain>
    </source>
</reference>
<keyword evidence="2" id="KW-1185">Reference proteome</keyword>
<sequence length="544" mass="62481">MEPELYQSDPGVPQTNRPRRHVVCPDVWEIIFDILNDATDANIPPILAACARVCQDLRPIAEGRLYKNLVLGDKPSINSYLFWQVRPICTRGVSHLLRRHYIETTDRGCPWYHGSLLHGNYPIQRQSVALPLASLNDEARVQPWYSLHPTTLYRILKRSPHLSRYIRTVKVWPSRHDNGYNEDPSTVFWYLLSQPTGTWSFHEFALGLPHYIMDHLSHIVATNLDFSGVEKFQVNSLFRTAPLGRLALGTIRTEIIYPICDLESQLKFDLEILAIDFAASQSPEIFYHWFSSPACPIYSSSVVSLELTWVRLRSILMDTQLRGPFKPIYWLFMVLPNIKDLSIHVSDTICIDYGQRLIPYPQPFKRITQEGQPSFRLGGRDSDDDEDVFEHEPLMTISGLASLNNLKLLTFSGTFYDLSSMTLGGLPYRVPTCLIAFCHLLQSLKHRGSPSAITTVTFIMDFEYPRLLFCLPGPLRLPVLYEWQGVVDMLLSKTYMPNLEKVVFMIRQLPKHAKEGEKTRIKEAFSALTDIRGLIEKNLVVWKD</sequence>
<accession>A0A8H5EZB8</accession>
<comment type="caution">
    <text evidence="1">The sequence shown here is derived from an EMBL/GenBank/DDBJ whole genome shotgun (WGS) entry which is preliminary data.</text>
</comment>
<organism evidence="1 2">
    <name type="scientific">Psilocybe cf. subviscida</name>
    <dbReference type="NCBI Taxonomy" id="2480587"/>
    <lineage>
        <taxon>Eukaryota</taxon>
        <taxon>Fungi</taxon>
        <taxon>Dikarya</taxon>
        <taxon>Basidiomycota</taxon>
        <taxon>Agaricomycotina</taxon>
        <taxon>Agaricomycetes</taxon>
        <taxon>Agaricomycetidae</taxon>
        <taxon>Agaricales</taxon>
        <taxon>Agaricineae</taxon>
        <taxon>Strophariaceae</taxon>
        <taxon>Psilocybe</taxon>
    </lineage>
</organism>